<evidence type="ECO:0000256" key="3">
    <source>
        <dbReference type="ARBA" id="ARBA00023125"/>
    </source>
</evidence>
<gene>
    <name evidence="7" type="ORF">DN051_35375</name>
</gene>
<feature type="domain" description="HTH lysR-type" evidence="6">
    <location>
        <begin position="28"/>
        <end position="85"/>
    </location>
</feature>
<keyword evidence="3" id="KW-0238">DNA-binding</keyword>
<name>A0A2Z4J8E5_9ACTN</name>
<evidence type="ECO:0000313" key="8">
    <source>
        <dbReference type="Proteomes" id="UP000249616"/>
    </source>
</evidence>
<reference evidence="7 8" key="1">
    <citation type="journal article" date="2019" name="Int. J. Syst. Evol. Microbiol.">
        <title>Streptomyces cadmiisoli sp. nov., a novel actinomycete isolated from cadmium-contaminated soil.</title>
        <authorList>
            <person name="Li K."/>
            <person name="Tang X."/>
            <person name="Zhao J."/>
            <person name="Guo Y."/>
            <person name="Tang Y."/>
            <person name="Gao J."/>
        </authorList>
    </citation>
    <scope>NUCLEOTIDE SEQUENCE [LARGE SCALE GENOMIC DNA]</scope>
    <source>
        <strain evidence="7 8">ZFG47</strain>
    </source>
</reference>
<dbReference type="SUPFAM" id="SSF53850">
    <property type="entry name" value="Periplasmic binding protein-like II"/>
    <property type="match status" value="1"/>
</dbReference>
<dbReference type="KEGG" id="scad:DN051_35375"/>
<keyword evidence="8" id="KW-1185">Reference proteome</keyword>
<accession>A0A2Z4J8E5</accession>
<dbReference type="InterPro" id="IPR036390">
    <property type="entry name" value="WH_DNA-bd_sf"/>
</dbReference>
<organism evidence="7 8">
    <name type="scientific">Streptomyces cadmiisoli</name>
    <dbReference type="NCBI Taxonomy" id="2184053"/>
    <lineage>
        <taxon>Bacteria</taxon>
        <taxon>Bacillati</taxon>
        <taxon>Actinomycetota</taxon>
        <taxon>Actinomycetes</taxon>
        <taxon>Kitasatosporales</taxon>
        <taxon>Streptomycetaceae</taxon>
        <taxon>Streptomyces</taxon>
        <taxon>Streptomyces aurantiacus group</taxon>
    </lineage>
</organism>
<feature type="compositionally biased region" description="Gly residues" evidence="5">
    <location>
        <begin position="343"/>
        <end position="352"/>
    </location>
</feature>
<feature type="region of interest" description="Disordered" evidence="5">
    <location>
        <begin position="319"/>
        <end position="352"/>
    </location>
</feature>
<dbReference type="RefSeq" id="WP_063797258.1">
    <property type="nucleotide sequence ID" value="NZ_CBDRHE010000031.1"/>
</dbReference>
<sequence>MQPPAHHPDEGPAPRPQVDRRTVDPRKLRADDLRHLLAVARTGRLVAAADALGVDHTTVSRRIAALEKALGLRLIERGTDGWALTDAGKAVSENARAVEDALARVVDAVSGRDEPSLHGTVRVSAPDGFGTVFATPALARVRRHHPGLQAELITATRQLTLHPSGFDLALAIGRPTGKRLVTEHLTDYVLGLYAADDYLARYGAPRTPDDLRDHPLIFYIESMLQVGDLEIERHLPGSTPAFSSTNVFAQLEATRLGAGIGVLPAFLAHRAQLRRLLADQVTIRLPITLAVRREAVTHPAVRVVRDALRQEVADRRAELLPDRGAAAATEAPPARARRPAGTDGPGLPGAVS</sequence>
<evidence type="ECO:0000256" key="5">
    <source>
        <dbReference type="SAM" id="MobiDB-lite"/>
    </source>
</evidence>
<dbReference type="GeneID" id="32593449"/>
<dbReference type="Pfam" id="PF00126">
    <property type="entry name" value="HTH_1"/>
    <property type="match status" value="1"/>
</dbReference>
<feature type="region of interest" description="Disordered" evidence="5">
    <location>
        <begin position="1"/>
        <end position="25"/>
    </location>
</feature>
<protein>
    <submittedName>
        <fullName evidence="7">LysR family transcriptional regulator</fullName>
    </submittedName>
</protein>
<dbReference type="Gene3D" id="1.10.10.10">
    <property type="entry name" value="Winged helix-like DNA-binding domain superfamily/Winged helix DNA-binding domain"/>
    <property type="match status" value="1"/>
</dbReference>
<evidence type="ECO:0000313" key="7">
    <source>
        <dbReference type="EMBL" id="AWW41306.1"/>
    </source>
</evidence>
<keyword evidence="2" id="KW-0805">Transcription regulation</keyword>
<comment type="similarity">
    <text evidence="1">Belongs to the LysR transcriptional regulatory family.</text>
</comment>
<dbReference type="InterPro" id="IPR058163">
    <property type="entry name" value="LysR-type_TF_proteobact-type"/>
</dbReference>
<dbReference type="InterPro" id="IPR000847">
    <property type="entry name" value="LysR_HTH_N"/>
</dbReference>
<feature type="compositionally biased region" description="Low complexity" evidence="5">
    <location>
        <begin position="322"/>
        <end position="342"/>
    </location>
</feature>
<dbReference type="Gene3D" id="3.40.190.290">
    <property type="match status" value="1"/>
</dbReference>
<dbReference type="GO" id="GO:0003700">
    <property type="term" value="F:DNA-binding transcription factor activity"/>
    <property type="evidence" value="ECO:0007669"/>
    <property type="project" value="InterPro"/>
</dbReference>
<dbReference type="Proteomes" id="UP000249616">
    <property type="component" value="Chromosome"/>
</dbReference>
<dbReference type="PANTHER" id="PTHR30537">
    <property type="entry name" value="HTH-TYPE TRANSCRIPTIONAL REGULATOR"/>
    <property type="match status" value="1"/>
</dbReference>
<dbReference type="PROSITE" id="PS50931">
    <property type="entry name" value="HTH_LYSR"/>
    <property type="match status" value="1"/>
</dbReference>
<evidence type="ECO:0000259" key="6">
    <source>
        <dbReference type="PROSITE" id="PS50931"/>
    </source>
</evidence>
<dbReference type="SUPFAM" id="SSF46785">
    <property type="entry name" value="Winged helix' DNA-binding domain"/>
    <property type="match status" value="1"/>
</dbReference>
<dbReference type="AlphaFoldDB" id="A0A2Z4J8E5"/>
<dbReference type="Pfam" id="PF03466">
    <property type="entry name" value="LysR_substrate"/>
    <property type="match status" value="1"/>
</dbReference>
<evidence type="ECO:0000256" key="4">
    <source>
        <dbReference type="ARBA" id="ARBA00023163"/>
    </source>
</evidence>
<dbReference type="EMBL" id="CP030073">
    <property type="protein sequence ID" value="AWW41306.1"/>
    <property type="molecule type" value="Genomic_DNA"/>
</dbReference>
<proteinExistence type="inferred from homology"/>
<dbReference type="GO" id="GO:0006351">
    <property type="term" value="P:DNA-templated transcription"/>
    <property type="evidence" value="ECO:0007669"/>
    <property type="project" value="TreeGrafter"/>
</dbReference>
<keyword evidence="4" id="KW-0804">Transcription</keyword>
<dbReference type="InterPro" id="IPR036388">
    <property type="entry name" value="WH-like_DNA-bd_sf"/>
</dbReference>
<evidence type="ECO:0000256" key="2">
    <source>
        <dbReference type="ARBA" id="ARBA00023015"/>
    </source>
</evidence>
<dbReference type="GO" id="GO:0043565">
    <property type="term" value="F:sequence-specific DNA binding"/>
    <property type="evidence" value="ECO:0007669"/>
    <property type="project" value="TreeGrafter"/>
</dbReference>
<dbReference type="PANTHER" id="PTHR30537:SF3">
    <property type="entry name" value="TRANSCRIPTIONAL REGULATORY PROTEIN"/>
    <property type="match status" value="1"/>
</dbReference>
<dbReference type="InterPro" id="IPR005119">
    <property type="entry name" value="LysR_subst-bd"/>
</dbReference>
<evidence type="ECO:0000256" key="1">
    <source>
        <dbReference type="ARBA" id="ARBA00009437"/>
    </source>
</evidence>